<dbReference type="GO" id="GO:0008270">
    <property type="term" value="F:zinc ion binding"/>
    <property type="evidence" value="ECO:0007669"/>
    <property type="project" value="UniProtKB-KW"/>
</dbReference>
<name>A0AAV0USC9_9STRA</name>
<dbReference type="PROSITE" id="PS50178">
    <property type="entry name" value="ZF_FYVE"/>
    <property type="match status" value="1"/>
</dbReference>
<comment type="caution">
    <text evidence="10">The sequence shown here is derived from an EMBL/GenBank/DDBJ whole genome shotgun (WGS) entry which is preliminary data.</text>
</comment>
<evidence type="ECO:0000256" key="1">
    <source>
        <dbReference type="ARBA" id="ARBA00022723"/>
    </source>
</evidence>
<feature type="region of interest" description="Disordered" evidence="6">
    <location>
        <begin position="460"/>
        <end position="569"/>
    </location>
</feature>
<evidence type="ECO:0000313" key="9">
    <source>
        <dbReference type="EMBL" id="CAH0493551.1"/>
    </source>
</evidence>
<evidence type="ECO:0000256" key="5">
    <source>
        <dbReference type="SAM" id="Coils"/>
    </source>
</evidence>
<dbReference type="InterPro" id="IPR052727">
    <property type="entry name" value="Rab4/Rab5_effector"/>
</dbReference>
<organism evidence="10 12">
    <name type="scientific">Peronospora farinosa</name>
    <dbReference type="NCBI Taxonomy" id="134698"/>
    <lineage>
        <taxon>Eukaryota</taxon>
        <taxon>Sar</taxon>
        <taxon>Stramenopiles</taxon>
        <taxon>Oomycota</taxon>
        <taxon>Peronosporomycetes</taxon>
        <taxon>Peronosporales</taxon>
        <taxon>Peronosporaceae</taxon>
        <taxon>Peronospora</taxon>
    </lineage>
</organism>
<sequence length="867" mass="98720">MTKSLPLPPRFFKCPELTQREEQHLVGKAKESAQALVDATRSNKGPVRWEEAGTYRGVQMYKGEARYPESVVGESITYGCGATTIQSTLDEVADFFDLSTDEKVAECVTWDADILDSQLLYALQDPVLLNDPTNNTGKNRRGASKMLNANQVTVKWFAMDVPSKLMKNRDFLTVECQSTFMDVSGRRGWVRSYHSIKLPCCPELSDYGLVRGSYYHTGYVFVESERPGLVDVIFSAQVNMKSSVKVPSALYMTIQKKRLSSIADLQNLITRRRLGTQRFLGDLELVLKSQRKRCNLCSAKFGLITRKARCRKCGEVVCASACSMEWEVLIPNQGARKIRVCTRCAQSTDPSVFEDLPPSEQYSDISVNDDGVPVVSVRAPGYQYNTRSDKGSSPRHRSKYSLDSDEYESRSDYRQHSGERGPYSNSYEEIYSQNSSFQDSDAEFERTNSIDYADVGLDYTNDFSEYDEPPLCERRRDDRRYDPRNPDMYDHETYGVSPPQYRDDEQKRALQRQQRALQQQQNKRRLLKRQQQQQEALMHRCQLQQEPNKYGAEREDSFSSGEYSESNYGSATSGMYPSLLTSSHLARHTKQMEKPGRVSHKYERDPASYPVQQQQQARRRKPKVEFSRRMLPPSLSTDRPLTQLEQLQVQLWAEQEAKFREQVTTEAPIFDFELEKAKTLPSNPRRRRTSSLEDSANGRGLRLPSFFCSPDNSTHSQGHDALTDESLPPFVNKAQTTNLGQRTVSVADDEDGLDSMYELALSFGSLLRPEDLRPTEESICLSVDSSSQDYSAMGDSDVNPANAGASAAKYRSDASKTTVVKLYQRILELTNKRHELEAQPETDLDEKKEVARELEALYKKLHSEVEI</sequence>
<evidence type="ECO:0008006" key="13">
    <source>
        <dbReference type="Google" id="ProtNLM"/>
    </source>
</evidence>
<dbReference type="SMART" id="SM00064">
    <property type="entry name" value="FYVE"/>
    <property type="match status" value="1"/>
</dbReference>
<keyword evidence="1" id="KW-0479">Metal-binding</keyword>
<dbReference type="PANTHER" id="PTHR13510:SF44">
    <property type="entry name" value="RABENOSYN-5"/>
    <property type="match status" value="1"/>
</dbReference>
<evidence type="ECO:0000313" key="11">
    <source>
        <dbReference type="Proteomes" id="UP001157938"/>
    </source>
</evidence>
<dbReference type="AlphaFoldDB" id="A0AAV0USC9"/>
<dbReference type="Gene3D" id="3.30.40.10">
    <property type="entry name" value="Zinc/RING finger domain, C3HC4 (zinc finger)"/>
    <property type="match status" value="1"/>
</dbReference>
<dbReference type="CDD" id="cd00065">
    <property type="entry name" value="FYVE_like_SF"/>
    <property type="match status" value="1"/>
</dbReference>
<dbReference type="Gene3D" id="3.30.530.20">
    <property type="match status" value="1"/>
</dbReference>
<dbReference type="InterPro" id="IPR013083">
    <property type="entry name" value="Znf_RING/FYVE/PHD"/>
</dbReference>
<feature type="compositionally biased region" description="Basic and acidic residues" evidence="6">
    <location>
        <begin position="590"/>
        <end position="606"/>
    </location>
</feature>
<feature type="coiled-coil region" evidence="5">
    <location>
        <begin position="819"/>
        <end position="864"/>
    </location>
</feature>
<feature type="domain" description="START" evidence="8">
    <location>
        <begin position="95"/>
        <end position="250"/>
    </location>
</feature>
<dbReference type="GO" id="GO:0008289">
    <property type="term" value="F:lipid binding"/>
    <property type="evidence" value="ECO:0007669"/>
    <property type="project" value="InterPro"/>
</dbReference>
<feature type="domain" description="FYVE-type" evidence="7">
    <location>
        <begin position="288"/>
        <end position="349"/>
    </location>
</feature>
<dbReference type="SUPFAM" id="SSF55961">
    <property type="entry name" value="Bet v1-like"/>
    <property type="match status" value="1"/>
</dbReference>
<dbReference type="SUPFAM" id="SSF57903">
    <property type="entry name" value="FYVE/PHD zinc finger"/>
    <property type="match status" value="1"/>
</dbReference>
<dbReference type="InterPro" id="IPR023393">
    <property type="entry name" value="START-like_dom_sf"/>
</dbReference>
<evidence type="ECO:0000256" key="4">
    <source>
        <dbReference type="PROSITE-ProRule" id="PRU00091"/>
    </source>
</evidence>
<evidence type="ECO:0000259" key="7">
    <source>
        <dbReference type="PROSITE" id="PS50178"/>
    </source>
</evidence>
<dbReference type="InterPro" id="IPR011011">
    <property type="entry name" value="Znf_FYVE_PHD"/>
</dbReference>
<accession>A0AAV0USC9</accession>
<reference evidence="10" key="2">
    <citation type="submission" date="2022-12" db="EMBL/GenBank/DDBJ databases">
        <authorList>
            <person name="Webb A."/>
        </authorList>
    </citation>
    <scope>NUCLEOTIDE SEQUENCE</scope>
    <source>
        <strain evidence="10">Pf2</strain>
    </source>
</reference>
<evidence type="ECO:0000256" key="2">
    <source>
        <dbReference type="ARBA" id="ARBA00022771"/>
    </source>
</evidence>
<feature type="region of interest" description="Disordered" evidence="6">
    <location>
        <begin position="378"/>
        <end position="426"/>
    </location>
</feature>
<evidence type="ECO:0000313" key="12">
    <source>
        <dbReference type="Proteomes" id="UP001159659"/>
    </source>
</evidence>
<dbReference type="InterPro" id="IPR002913">
    <property type="entry name" value="START_lipid-bd_dom"/>
</dbReference>
<keyword evidence="3" id="KW-0862">Zinc</keyword>
<gene>
    <name evidence="9" type="ORF">PFR001_LOCUS8677</name>
    <name evidence="10" type="ORF">PFR002_LOCUS9084</name>
</gene>
<evidence type="ECO:0000256" key="6">
    <source>
        <dbReference type="SAM" id="MobiDB-lite"/>
    </source>
</evidence>
<protein>
    <recommendedName>
        <fullName evidence="13">FYVE-type domain-containing protein</fullName>
    </recommendedName>
</protein>
<evidence type="ECO:0000259" key="8">
    <source>
        <dbReference type="PROSITE" id="PS50848"/>
    </source>
</evidence>
<feature type="compositionally biased region" description="Low complexity" evidence="6">
    <location>
        <begin position="558"/>
        <end position="569"/>
    </location>
</feature>
<keyword evidence="5" id="KW-0175">Coiled coil</keyword>
<dbReference type="Pfam" id="PF01363">
    <property type="entry name" value="FYVE"/>
    <property type="match status" value="1"/>
</dbReference>
<evidence type="ECO:0000313" key="10">
    <source>
        <dbReference type="EMBL" id="CAI5739837.1"/>
    </source>
</evidence>
<dbReference type="InterPro" id="IPR017455">
    <property type="entry name" value="Znf_FYVE-rel"/>
</dbReference>
<dbReference type="InterPro" id="IPR000306">
    <property type="entry name" value="Znf_FYVE"/>
</dbReference>
<dbReference type="Proteomes" id="UP001157938">
    <property type="component" value="Unassembled WGS sequence"/>
</dbReference>
<feature type="compositionally biased region" description="Basic and acidic residues" evidence="6">
    <location>
        <begin position="471"/>
        <end position="493"/>
    </location>
</feature>
<dbReference type="Proteomes" id="UP001159659">
    <property type="component" value="Unassembled WGS sequence"/>
</dbReference>
<feature type="region of interest" description="Disordered" evidence="6">
    <location>
        <begin position="586"/>
        <end position="626"/>
    </location>
</feature>
<evidence type="ECO:0000256" key="3">
    <source>
        <dbReference type="ARBA" id="ARBA00022833"/>
    </source>
</evidence>
<dbReference type="EMBL" id="CAKLBC010001769">
    <property type="protein sequence ID" value="CAH0493551.1"/>
    <property type="molecule type" value="Genomic_DNA"/>
</dbReference>
<proteinExistence type="predicted"/>
<feature type="compositionally biased region" description="Low complexity" evidence="6">
    <location>
        <begin position="511"/>
        <end position="521"/>
    </location>
</feature>
<keyword evidence="2 4" id="KW-0863">Zinc-finger</keyword>
<dbReference type="PANTHER" id="PTHR13510">
    <property type="entry name" value="FYVE-FINGER-CONTAINING RAB5 EFFECTOR PROTEIN RABENOSYN-5-RELATED"/>
    <property type="match status" value="1"/>
</dbReference>
<keyword evidence="11" id="KW-1185">Reference proteome</keyword>
<reference evidence="9 11" key="1">
    <citation type="submission" date="2021-11" db="EMBL/GenBank/DDBJ databases">
        <authorList>
            <person name="Islam A."/>
            <person name="Islam S."/>
            <person name="Flora M.S."/>
            <person name="Rahman M."/>
            <person name="Ziaur R.M."/>
            <person name="Epstein J.H."/>
            <person name="Hassan M."/>
            <person name="Klassen M."/>
            <person name="Woodard K."/>
            <person name="Webb A."/>
            <person name="Webby R.J."/>
            <person name="El Zowalaty M.E."/>
        </authorList>
    </citation>
    <scope>NUCLEOTIDE SEQUENCE [LARGE SCALE GENOMIC DNA]</scope>
    <source>
        <strain evidence="9">Pf1</strain>
    </source>
</reference>
<feature type="compositionally biased region" description="Basic and acidic residues" evidence="6">
    <location>
        <begin position="407"/>
        <end position="419"/>
    </location>
</feature>
<dbReference type="EMBL" id="CANTFK010000991">
    <property type="protein sequence ID" value="CAI5739837.1"/>
    <property type="molecule type" value="Genomic_DNA"/>
</dbReference>
<dbReference type="PROSITE" id="PS50848">
    <property type="entry name" value="START"/>
    <property type="match status" value="1"/>
</dbReference>